<dbReference type="HAMAP" id="MF_02089">
    <property type="entry name" value="QueH"/>
    <property type="match status" value="1"/>
</dbReference>
<dbReference type="AlphaFoldDB" id="A0A397CUJ3"/>
<comment type="caution">
    <text evidence="11">The sequence shown here is derived from an EMBL/GenBank/DDBJ whole genome shotgun (WGS) entry which is preliminary data.</text>
</comment>
<dbReference type="Proteomes" id="UP000283543">
    <property type="component" value="Unassembled WGS sequence"/>
</dbReference>
<dbReference type="Proteomes" id="UP000266643">
    <property type="component" value="Unassembled WGS sequence"/>
</dbReference>
<dbReference type="PANTHER" id="PTHR36701">
    <property type="entry name" value="EPOXYQUEUOSINE REDUCTASE QUEH"/>
    <property type="match status" value="1"/>
</dbReference>
<keyword evidence="2" id="KW-0819">tRNA processing</keyword>
<gene>
    <name evidence="11" type="ORF">DYB30_002334</name>
    <name evidence="12" type="ORF">DYB34_002672</name>
    <name evidence="10" type="ORF">DYB36_002330</name>
</gene>
<keyword evidence="5" id="KW-0560">Oxidoreductase</keyword>
<evidence type="ECO:0000256" key="1">
    <source>
        <dbReference type="ARBA" id="ARBA00022485"/>
    </source>
</evidence>
<evidence type="ECO:0000313" key="13">
    <source>
        <dbReference type="Proteomes" id="UP000265427"/>
    </source>
</evidence>
<accession>A0A397CUJ3</accession>
<evidence type="ECO:0000256" key="7">
    <source>
        <dbReference type="ARBA" id="ARBA00023014"/>
    </source>
</evidence>
<evidence type="ECO:0000313" key="12">
    <source>
        <dbReference type="EMBL" id="RHY60706.1"/>
    </source>
</evidence>
<evidence type="ECO:0008006" key="16">
    <source>
        <dbReference type="Google" id="ProtNLM"/>
    </source>
</evidence>
<evidence type="ECO:0000256" key="9">
    <source>
        <dbReference type="ARBA" id="ARBA00023284"/>
    </source>
</evidence>
<name>A0A397CUJ3_APHAT</name>
<feature type="non-terminal residue" evidence="11">
    <location>
        <position position="1"/>
    </location>
</feature>
<keyword evidence="4" id="KW-0671">Queuosine biosynthesis</keyword>
<evidence type="ECO:0000313" key="11">
    <source>
        <dbReference type="EMBL" id="RHY50166.1"/>
    </source>
</evidence>
<sequence length="350" mass="40077">LIGQNDSVILIGSVTKEIRPGMATMRLPAAAMPADRDKLKYVQLHYEGNEVICTEDEITPDERELLQYTATPPPRSKVLLHSCCAPCSGAMIEEMRYLMDLDVTIFFYNPNIHPRKEYEIRKDENIKYALKHGIPFVDCDYDSDSWYKRMTGFELDPERGIRCSACFDMRMEVTAAYAVQHNFAYFTTTNATSRWKDETQVNLAGVRAAKLYRAAPTTPLQFWVYNWKTDAMTRRKYQVSVDEKFYKQEYCGCAYSLRDSNIWRAQQGIPKVKIGGDVAGLGTRYFEDVEADEAEESQEVVDAFFTDASQHFGDSKRVAKYKVALQSKPPNVVDFQGRLKSANDVTVNNW</sequence>
<dbReference type="GO" id="GO:0051539">
    <property type="term" value="F:4 iron, 4 sulfur cluster binding"/>
    <property type="evidence" value="ECO:0007669"/>
    <property type="project" value="UniProtKB-KW"/>
</dbReference>
<evidence type="ECO:0000256" key="6">
    <source>
        <dbReference type="ARBA" id="ARBA00023004"/>
    </source>
</evidence>
<dbReference type="EMBL" id="QUTB01004627">
    <property type="protein sequence ID" value="RHY60706.1"/>
    <property type="molecule type" value="Genomic_DNA"/>
</dbReference>
<dbReference type="GO" id="GO:0016491">
    <property type="term" value="F:oxidoreductase activity"/>
    <property type="evidence" value="ECO:0007669"/>
    <property type="project" value="UniProtKB-KW"/>
</dbReference>
<dbReference type="EMBL" id="QUTD01007448">
    <property type="protein sequence ID" value="RHY50166.1"/>
    <property type="molecule type" value="Genomic_DNA"/>
</dbReference>
<dbReference type="PANTHER" id="PTHR36701:SF1">
    <property type="entry name" value="EPOXYQUEUOSINE REDUCTASE QUEH"/>
    <property type="match status" value="1"/>
</dbReference>
<dbReference type="Pfam" id="PF02677">
    <property type="entry name" value="QueH"/>
    <property type="match status" value="1"/>
</dbReference>
<dbReference type="VEuPathDB" id="FungiDB:H257_18125"/>
<evidence type="ECO:0000313" key="15">
    <source>
        <dbReference type="Proteomes" id="UP000283543"/>
    </source>
</evidence>
<evidence type="ECO:0000256" key="8">
    <source>
        <dbReference type="ARBA" id="ARBA00023157"/>
    </source>
</evidence>
<evidence type="ECO:0000256" key="4">
    <source>
        <dbReference type="ARBA" id="ARBA00022785"/>
    </source>
</evidence>
<evidence type="ECO:0000256" key="5">
    <source>
        <dbReference type="ARBA" id="ARBA00023002"/>
    </source>
</evidence>
<keyword evidence="1" id="KW-0004">4Fe-4S</keyword>
<evidence type="ECO:0000256" key="3">
    <source>
        <dbReference type="ARBA" id="ARBA00022723"/>
    </source>
</evidence>
<keyword evidence="9" id="KW-0676">Redox-active center</keyword>
<reference evidence="13 14" key="1">
    <citation type="submission" date="2018-08" db="EMBL/GenBank/DDBJ databases">
        <title>Aphanomyces genome sequencing and annotation.</title>
        <authorList>
            <person name="Minardi D."/>
            <person name="Oidtmann B."/>
            <person name="Van Der Giezen M."/>
            <person name="Studholme D.J."/>
        </authorList>
    </citation>
    <scope>NUCLEOTIDE SEQUENCE [LARGE SCALE GENOMIC DNA]</scope>
    <source>
        <strain evidence="11 14">D2</strain>
        <strain evidence="10 13">Kv</strain>
        <strain evidence="12 15">Si</strain>
    </source>
</reference>
<evidence type="ECO:0000313" key="14">
    <source>
        <dbReference type="Proteomes" id="UP000266643"/>
    </source>
</evidence>
<dbReference type="Proteomes" id="UP000265427">
    <property type="component" value="Unassembled WGS sequence"/>
</dbReference>
<dbReference type="InterPro" id="IPR003828">
    <property type="entry name" value="QueH"/>
</dbReference>
<keyword evidence="3" id="KW-0479">Metal-binding</keyword>
<dbReference type="EMBL" id="QUSZ01003608">
    <property type="protein sequence ID" value="RHY17800.1"/>
    <property type="molecule type" value="Genomic_DNA"/>
</dbReference>
<dbReference type="GO" id="GO:0008616">
    <property type="term" value="P:tRNA queuosine(34) biosynthetic process"/>
    <property type="evidence" value="ECO:0007669"/>
    <property type="project" value="UniProtKB-KW"/>
</dbReference>
<evidence type="ECO:0000313" key="10">
    <source>
        <dbReference type="EMBL" id="RHY17800.1"/>
    </source>
</evidence>
<keyword evidence="8" id="KW-1015">Disulfide bond</keyword>
<proteinExistence type="inferred from homology"/>
<organism evidence="11 14">
    <name type="scientific">Aphanomyces astaci</name>
    <name type="common">Crayfish plague agent</name>
    <dbReference type="NCBI Taxonomy" id="112090"/>
    <lineage>
        <taxon>Eukaryota</taxon>
        <taxon>Sar</taxon>
        <taxon>Stramenopiles</taxon>
        <taxon>Oomycota</taxon>
        <taxon>Saprolegniomycetes</taxon>
        <taxon>Saprolegniales</taxon>
        <taxon>Verrucalvaceae</taxon>
        <taxon>Aphanomyces</taxon>
    </lineage>
</organism>
<keyword evidence="6" id="KW-0408">Iron</keyword>
<dbReference type="GO" id="GO:0046872">
    <property type="term" value="F:metal ion binding"/>
    <property type="evidence" value="ECO:0007669"/>
    <property type="project" value="UniProtKB-KW"/>
</dbReference>
<protein>
    <recommendedName>
        <fullName evidence="16">Epoxyqueuosine reductase QueH</fullName>
    </recommendedName>
</protein>
<evidence type="ECO:0000256" key="2">
    <source>
        <dbReference type="ARBA" id="ARBA00022694"/>
    </source>
</evidence>
<keyword evidence="7" id="KW-0411">Iron-sulfur</keyword>